<keyword evidence="2" id="KW-0813">Transport</keyword>
<dbReference type="PANTHER" id="PTHR45772">
    <property type="entry name" value="CONSERVED COMPONENT OF ABC TRANSPORTER FOR NATURAL AMINO ACIDS-RELATED"/>
    <property type="match status" value="1"/>
</dbReference>
<dbReference type="EMBL" id="JAHRVA010000008">
    <property type="protein sequence ID" value="MBV2144958.1"/>
    <property type="molecule type" value="Genomic_DNA"/>
</dbReference>
<comment type="subcellular location">
    <subcellularLocation>
        <location evidence="1">Cell inner membrane</location>
    </subcellularLocation>
</comment>
<keyword evidence="3" id="KW-0547">Nucleotide-binding</keyword>
<dbReference type="GO" id="GO:0005524">
    <property type="term" value="F:ATP binding"/>
    <property type="evidence" value="ECO:0007669"/>
    <property type="project" value="UniProtKB-KW"/>
</dbReference>
<dbReference type="Proteomes" id="UP000752297">
    <property type="component" value="Unassembled WGS sequence"/>
</dbReference>
<dbReference type="GO" id="GO:0016887">
    <property type="term" value="F:ATP hydrolysis activity"/>
    <property type="evidence" value="ECO:0007669"/>
    <property type="project" value="InterPro"/>
</dbReference>
<organism evidence="6 7">
    <name type="scientific">Falsochrobactrum tianjinense</name>
    <dbReference type="NCBI Taxonomy" id="2706015"/>
    <lineage>
        <taxon>Bacteria</taxon>
        <taxon>Pseudomonadati</taxon>
        <taxon>Pseudomonadota</taxon>
        <taxon>Alphaproteobacteria</taxon>
        <taxon>Hyphomicrobiales</taxon>
        <taxon>Brucellaceae</taxon>
        <taxon>Falsochrobactrum</taxon>
    </lineage>
</organism>
<dbReference type="InterPro" id="IPR003439">
    <property type="entry name" value="ABC_transporter-like_ATP-bd"/>
</dbReference>
<dbReference type="Pfam" id="PF12399">
    <property type="entry name" value="BCA_ABC_TP_C"/>
    <property type="match status" value="1"/>
</dbReference>
<dbReference type="GO" id="GO:0015808">
    <property type="term" value="P:L-alanine transport"/>
    <property type="evidence" value="ECO:0007669"/>
    <property type="project" value="TreeGrafter"/>
</dbReference>
<dbReference type="GO" id="GO:0005304">
    <property type="term" value="F:L-valine transmembrane transporter activity"/>
    <property type="evidence" value="ECO:0007669"/>
    <property type="project" value="TreeGrafter"/>
</dbReference>
<dbReference type="GO" id="GO:0015188">
    <property type="term" value="F:L-isoleucine transmembrane transporter activity"/>
    <property type="evidence" value="ECO:0007669"/>
    <property type="project" value="TreeGrafter"/>
</dbReference>
<dbReference type="CDD" id="cd03219">
    <property type="entry name" value="ABC_Mj1267_LivG_branched"/>
    <property type="match status" value="1"/>
</dbReference>
<evidence type="ECO:0000313" key="7">
    <source>
        <dbReference type="Proteomes" id="UP000752297"/>
    </source>
</evidence>
<gene>
    <name evidence="6" type="ORF">KUG47_15780</name>
</gene>
<evidence type="ECO:0000313" key="6">
    <source>
        <dbReference type="EMBL" id="MBV2144958.1"/>
    </source>
</evidence>
<proteinExistence type="predicted"/>
<evidence type="ECO:0000256" key="3">
    <source>
        <dbReference type="ARBA" id="ARBA00022741"/>
    </source>
</evidence>
<reference evidence="6 7" key="1">
    <citation type="submission" date="2021-06" db="EMBL/GenBank/DDBJ databases">
        <title>Falsochrobactrum tianjin sp.nov., a new petroleum-degrading bacteria isolated from oily soils.</title>
        <authorList>
            <person name="Chen G."/>
            <person name="Chen H."/>
            <person name="Tian J."/>
            <person name="Qing J."/>
            <person name="Zhong L."/>
            <person name="Ma W."/>
            <person name="Song Y."/>
            <person name="Cui X."/>
            <person name="Yan B."/>
        </authorList>
    </citation>
    <scope>NUCLEOTIDE SEQUENCE [LARGE SCALE GENOMIC DNA]</scope>
    <source>
        <strain evidence="6 7">TDYN1</strain>
    </source>
</reference>
<name>A0A949UWD7_9HYPH</name>
<dbReference type="GO" id="GO:1903806">
    <property type="term" value="P:L-isoleucine import across plasma membrane"/>
    <property type="evidence" value="ECO:0007669"/>
    <property type="project" value="TreeGrafter"/>
</dbReference>
<keyword evidence="4 6" id="KW-0067">ATP-binding</keyword>
<evidence type="ECO:0000259" key="5">
    <source>
        <dbReference type="PROSITE" id="PS50893"/>
    </source>
</evidence>
<dbReference type="AlphaFoldDB" id="A0A949UWD7"/>
<evidence type="ECO:0000256" key="1">
    <source>
        <dbReference type="ARBA" id="ARBA00004533"/>
    </source>
</evidence>
<dbReference type="SMART" id="SM00382">
    <property type="entry name" value="AAA"/>
    <property type="match status" value="1"/>
</dbReference>
<keyword evidence="7" id="KW-1185">Reference proteome</keyword>
<comment type="caution">
    <text evidence="6">The sequence shown here is derived from an EMBL/GenBank/DDBJ whole genome shotgun (WGS) entry which is preliminary data.</text>
</comment>
<dbReference type="InterPro" id="IPR051120">
    <property type="entry name" value="ABC_AA/LPS_Transport"/>
</dbReference>
<dbReference type="InterPro" id="IPR032823">
    <property type="entry name" value="BCA_ABC_TP_C"/>
</dbReference>
<dbReference type="PROSITE" id="PS50893">
    <property type="entry name" value="ABC_TRANSPORTER_2"/>
    <property type="match status" value="1"/>
</dbReference>
<sequence length="247" mass="26546">MANVASTPLLRIEAVTKAFGGIVAIDDLSLDVKQGQILALMGPNGAGKTTTFHVIAGVYKPTSGRILFQDEDITSMRPDGRCRAGVARTFQITQPFEDLSVTENIMVGARSYHSSMSELRMASEAYADKVGLSDKLDAPAKSLSTGQRKRLELARAMATRPKLLLMDEVTGGVDMKSIPGLIELVKTLRSDGLTIVLIEHNMKVISELADEAVFMNRGARMVSGTPREVANDPAVVELYLGEGADHG</sequence>
<dbReference type="InterPro" id="IPR003593">
    <property type="entry name" value="AAA+_ATPase"/>
</dbReference>
<protein>
    <submittedName>
        <fullName evidence="6">ABC transporter ATP-binding protein</fullName>
    </submittedName>
</protein>
<dbReference type="GO" id="GO:0005886">
    <property type="term" value="C:plasma membrane"/>
    <property type="evidence" value="ECO:0007669"/>
    <property type="project" value="UniProtKB-SubCell"/>
</dbReference>
<dbReference type="GO" id="GO:0042941">
    <property type="term" value="P:D-alanine transmembrane transport"/>
    <property type="evidence" value="ECO:0007669"/>
    <property type="project" value="TreeGrafter"/>
</dbReference>
<dbReference type="GO" id="GO:1903805">
    <property type="term" value="P:L-valine import across plasma membrane"/>
    <property type="evidence" value="ECO:0007669"/>
    <property type="project" value="TreeGrafter"/>
</dbReference>
<evidence type="ECO:0000256" key="2">
    <source>
        <dbReference type="ARBA" id="ARBA00022448"/>
    </source>
</evidence>
<dbReference type="PANTHER" id="PTHR45772:SF7">
    <property type="entry name" value="AMINO ACID ABC TRANSPORTER ATP-BINDING PROTEIN"/>
    <property type="match status" value="1"/>
</dbReference>
<dbReference type="Pfam" id="PF00005">
    <property type="entry name" value="ABC_tran"/>
    <property type="match status" value="1"/>
</dbReference>
<feature type="domain" description="ABC transporter" evidence="5">
    <location>
        <begin position="10"/>
        <end position="242"/>
    </location>
</feature>
<dbReference type="RefSeq" id="WP_217679011.1">
    <property type="nucleotide sequence ID" value="NZ_JAHRVA010000008.1"/>
</dbReference>
<evidence type="ECO:0000256" key="4">
    <source>
        <dbReference type="ARBA" id="ARBA00022840"/>
    </source>
</evidence>
<accession>A0A949UWD7</accession>
<dbReference type="GO" id="GO:0015192">
    <property type="term" value="F:L-phenylalanine transmembrane transporter activity"/>
    <property type="evidence" value="ECO:0007669"/>
    <property type="project" value="TreeGrafter"/>
</dbReference>